<reference evidence="16 17" key="1">
    <citation type="submission" date="2024-04" db="EMBL/GenBank/DDBJ databases">
        <authorList>
            <person name="Rising A."/>
            <person name="Reimegard J."/>
            <person name="Sonavane S."/>
            <person name="Akerstrom W."/>
            <person name="Nylinder S."/>
            <person name="Hedman E."/>
            <person name="Kallberg Y."/>
        </authorList>
    </citation>
    <scope>NUCLEOTIDE SEQUENCE [LARGE SCALE GENOMIC DNA]</scope>
</reference>
<dbReference type="PANTHER" id="PTHR23255:SF72">
    <property type="entry name" value="RECEPTOR PROTEIN SERINE_THREONINE KINASE"/>
    <property type="match status" value="1"/>
</dbReference>
<evidence type="ECO:0000256" key="4">
    <source>
        <dbReference type="ARBA" id="ARBA00022527"/>
    </source>
</evidence>
<evidence type="ECO:0000256" key="13">
    <source>
        <dbReference type="ARBA" id="ARBA00023170"/>
    </source>
</evidence>
<evidence type="ECO:0000256" key="7">
    <source>
        <dbReference type="ARBA" id="ARBA00022729"/>
    </source>
</evidence>
<dbReference type="EMBL" id="CAXIEN010000057">
    <property type="protein sequence ID" value="CAL1271910.1"/>
    <property type="molecule type" value="Genomic_DNA"/>
</dbReference>
<evidence type="ECO:0000256" key="1">
    <source>
        <dbReference type="ARBA" id="ARBA00004479"/>
    </source>
</evidence>
<evidence type="ECO:0000256" key="12">
    <source>
        <dbReference type="ARBA" id="ARBA00023136"/>
    </source>
</evidence>
<dbReference type="SUPFAM" id="SSF56112">
    <property type="entry name" value="Protein kinase-like (PK-like)"/>
    <property type="match status" value="1"/>
</dbReference>
<keyword evidence="4" id="KW-0723">Serine/threonine-protein kinase</keyword>
<protein>
    <recommendedName>
        <fullName evidence="3">receptor protein serine/threonine kinase</fullName>
        <ecNumber evidence="3">2.7.11.30</ecNumber>
    </recommendedName>
</protein>
<dbReference type="PANTHER" id="PTHR23255">
    <property type="entry name" value="TRANSFORMING GROWTH FACTOR-BETA RECEPTOR TYPE I AND II"/>
    <property type="match status" value="1"/>
</dbReference>
<feature type="chain" id="PRO_5043550518" description="receptor protein serine/threonine kinase" evidence="14">
    <location>
        <begin position="18"/>
        <end position="258"/>
    </location>
</feature>
<sequence length="258" mass="28455">MYLQLFLILATSASIMSKRSPGGPYTCYECQASGCSSPYNKTCDGALSTSSDSIVASGSRSTTLALNQHCMAHDVTLIECKDIAEQLAKIGQGRFGEVTKGAFHGENAAITITRIRDEASWQNEVHVCTNIALYYENVLCFKGSAFTTRNDSTEIWLLTASHEQGSLYVYLLENTVTVNETVEFVRSICSGLLHLHAEMFGSKGKPAIAHRDLKHLTALAILLKEYWHKIPEVRPTVCRVKEALDKINADMEKLESVV</sequence>
<evidence type="ECO:0000256" key="9">
    <source>
        <dbReference type="ARBA" id="ARBA00022777"/>
    </source>
</evidence>
<feature type="domain" description="Protein kinase" evidence="15">
    <location>
        <begin position="84"/>
        <end position="258"/>
    </location>
</feature>
<keyword evidence="8" id="KW-0547">Nucleotide-binding</keyword>
<accession>A0AAV1ZNT0</accession>
<evidence type="ECO:0000313" key="17">
    <source>
        <dbReference type="Proteomes" id="UP001497382"/>
    </source>
</evidence>
<evidence type="ECO:0000256" key="11">
    <source>
        <dbReference type="ARBA" id="ARBA00022989"/>
    </source>
</evidence>
<dbReference type="Gene3D" id="1.10.510.10">
    <property type="entry name" value="Transferase(Phosphotransferase) domain 1"/>
    <property type="match status" value="1"/>
</dbReference>
<evidence type="ECO:0000256" key="6">
    <source>
        <dbReference type="ARBA" id="ARBA00022692"/>
    </source>
</evidence>
<dbReference type="GO" id="GO:0070724">
    <property type="term" value="C:BMP receptor complex"/>
    <property type="evidence" value="ECO:0007669"/>
    <property type="project" value="TreeGrafter"/>
</dbReference>
<keyword evidence="10" id="KW-0067">ATP-binding</keyword>
<evidence type="ECO:0000259" key="15">
    <source>
        <dbReference type="PROSITE" id="PS50011"/>
    </source>
</evidence>
<dbReference type="InterPro" id="IPR000719">
    <property type="entry name" value="Prot_kinase_dom"/>
</dbReference>
<evidence type="ECO:0000256" key="14">
    <source>
        <dbReference type="SAM" id="SignalP"/>
    </source>
</evidence>
<name>A0AAV1ZNT0_9ARAC</name>
<dbReference type="GO" id="GO:0071363">
    <property type="term" value="P:cellular response to growth factor stimulus"/>
    <property type="evidence" value="ECO:0007669"/>
    <property type="project" value="TreeGrafter"/>
</dbReference>
<keyword evidence="9" id="KW-0418">Kinase</keyword>
<comment type="caution">
    <text evidence="16">The sequence shown here is derived from an EMBL/GenBank/DDBJ whole genome shotgun (WGS) entry which is preliminary data.</text>
</comment>
<feature type="signal peptide" evidence="14">
    <location>
        <begin position="1"/>
        <end position="17"/>
    </location>
</feature>
<proteinExistence type="inferred from homology"/>
<dbReference type="GO" id="GO:0005524">
    <property type="term" value="F:ATP binding"/>
    <property type="evidence" value="ECO:0007669"/>
    <property type="project" value="UniProtKB-KW"/>
</dbReference>
<keyword evidence="6" id="KW-0812">Transmembrane</keyword>
<evidence type="ECO:0000256" key="5">
    <source>
        <dbReference type="ARBA" id="ARBA00022679"/>
    </source>
</evidence>
<keyword evidence="17" id="KW-1185">Reference proteome</keyword>
<evidence type="ECO:0000256" key="2">
    <source>
        <dbReference type="ARBA" id="ARBA00009605"/>
    </source>
</evidence>
<dbReference type="PROSITE" id="PS50011">
    <property type="entry name" value="PROTEIN_KINASE_DOM"/>
    <property type="match status" value="1"/>
</dbReference>
<comment type="similarity">
    <text evidence="2">Belongs to the protein kinase superfamily. TKL Ser/Thr protein kinase family. TGFB receptor subfamily.</text>
</comment>
<dbReference type="Pfam" id="PF00069">
    <property type="entry name" value="Pkinase"/>
    <property type="match status" value="1"/>
</dbReference>
<gene>
    <name evidence="16" type="ORF">LARSCL_LOCUS6087</name>
</gene>
<dbReference type="Proteomes" id="UP001497382">
    <property type="component" value="Unassembled WGS sequence"/>
</dbReference>
<dbReference type="AlphaFoldDB" id="A0AAV1ZNT0"/>
<organism evidence="16 17">
    <name type="scientific">Larinioides sclopetarius</name>
    <dbReference type="NCBI Taxonomy" id="280406"/>
    <lineage>
        <taxon>Eukaryota</taxon>
        <taxon>Metazoa</taxon>
        <taxon>Ecdysozoa</taxon>
        <taxon>Arthropoda</taxon>
        <taxon>Chelicerata</taxon>
        <taxon>Arachnida</taxon>
        <taxon>Araneae</taxon>
        <taxon>Araneomorphae</taxon>
        <taxon>Entelegynae</taxon>
        <taxon>Araneoidea</taxon>
        <taxon>Araneidae</taxon>
        <taxon>Larinioides</taxon>
    </lineage>
</organism>
<keyword evidence="5" id="KW-0808">Transferase</keyword>
<dbReference type="Gene3D" id="3.30.200.20">
    <property type="entry name" value="Phosphorylase Kinase, domain 1"/>
    <property type="match status" value="1"/>
</dbReference>
<evidence type="ECO:0000256" key="3">
    <source>
        <dbReference type="ARBA" id="ARBA00012401"/>
    </source>
</evidence>
<keyword evidence="7 14" id="KW-0732">Signal</keyword>
<dbReference type="InterPro" id="IPR000333">
    <property type="entry name" value="TGFB_receptor"/>
</dbReference>
<keyword evidence="13" id="KW-0675">Receptor</keyword>
<dbReference type="InterPro" id="IPR011009">
    <property type="entry name" value="Kinase-like_dom_sf"/>
</dbReference>
<dbReference type="EC" id="2.7.11.30" evidence="3"/>
<comment type="subcellular location">
    <subcellularLocation>
        <location evidence="1">Membrane</location>
        <topology evidence="1">Single-pass type I membrane protein</topology>
    </subcellularLocation>
</comment>
<keyword evidence="12" id="KW-0472">Membrane</keyword>
<evidence type="ECO:0000256" key="8">
    <source>
        <dbReference type="ARBA" id="ARBA00022741"/>
    </source>
</evidence>
<keyword evidence="11" id="KW-1133">Transmembrane helix</keyword>
<evidence type="ECO:0000313" key="16">
    <source>
        <dbReference type="EMBL" id="CAL1271910.1"/>
    </source>
</evidence>
<evidence type="ECO:0000256" key="10">
    <source>
        <dbReference type="ARBA" id="ARBA00022840"/>
    </source>
</evidence>
<dbReference type="GO" id="GO:0004675">
    <property type="term" value="F:transmembrane receptor protein serine/threonine kinase activity"/>
    <property type="evidence" value="ECO:0007669"/>
    <property type="project" value="UniProtKB-EC"/>
</dbReference>